<dbReference type="EMBL" id="ASHM01057704">
    <property type="protein sequence ID" value="PNX88794.1"/>
    <property type="molecule type" value="Genomic_DNA"/>
</dbReference>
<protein>
    <submittedName>
        <fullName evidence="1">Uncharacterized protein</fullName>
    </submittedName>
</protein>
<reference evidence="1 2" key="1">
    <citation type="journal article" date="2014" name="Am. J. Bot.">
        <title>Genome assembly and annotation for red clover (Trifolium pratense; Fabaceae).</title>
        <authorList>
            <person name="Istvanek J."/>
            <person name="Jaros M."/>
            <person name="Krenek A."/>
            <person name="Repkova J."/>
        </authorList>
    </citation>
    <scope>NUCLEOTIDE SEQUENCE [LARGE SCALE GENOMIC DNA]</scope>
    <source>
        <strain evidence="2">cv. Tatra</strain>
        <tissue evidence="1">Young leaves</tissue>
    </source>
</reference>
<name>A0A2K3MDC1_TRIPR</name>
<sequence>MPPYRPRRRNGHRQANWSSLRRCFKLMFDAKTVFDGFNFNEDIAVNGCDEDLVFGIGTGSLMDLDMERRGEWVDILVKPEC</sequence>
<dbReference type="Proteomes" id="UP000236291">
    <property type="component" value="Unassembled WGS sequence"/>
</dbReference>
<comment type="caution">
    <text evidence="1">The sequence shown here is derived from an EMBL/GenBank/DDBJ whole genome shotgun (WGS) entry which is preliminary data.</text>
</comment>
<reference evidence="1 2" key="2">
    <citation type="journal article" date="2017" name="Front. Plant Sci.">
        <title>Gene Classification and Mining of Molecular Markers Useful in Red Clover (Trifolium pratense) Breeding.</title>
        <authorList>
            <person name="Istvanek J."/>
            <person name="Dluhosova J."/>
            <person name="Dluhos P."/>
            <person name="Patkova L."/>
            <person name="Nedelnik J."/>
            <person name="Repkova J."/>
        </authorList>
    </citation>
    <scope>NUCLEOTIDE SEQUENCE [LARGE SCALE GENOMIC DNA]</scope>
    <source>
        <strain evidence="2">cv. Tatra</strain>
        <tissue evidence="1">Young leaves</tissue>
    </source>
</reference>
<evidence type="ECO:0000313" key="1">
    <source>
        <dbReference type="EMBL" id="PNX88794.1"/>
    </source>
</evidence>
<accession>A0A2K3MDC1</accession>
<evidence type="ECO:0000313" key="2">
    <source>
        <dbReference type="Proteomes" id="UP000236291"/>
    </source>
</evidence>
<organism evidence="1 2">
    <name type="scientific">Trifolium pratense</name>
    <name type="common">Red clover</name>
    <dbReference type="NCBI Taxonomy" id="57577"/>
    <lineage>
        <taxon>Eukaryota</taxon>
        <taxon>Viridiplantae</taxon>
        <taxon>Streptophyta</taxon>
        <taxon>Embryophyta</taxon>
        <taxon>Tracheophyta</taxon>
        <taxon>Spermatophyta</taxon>
        <taxon>Magnoliopsida</taxon>
        <taxon>eudicotyledons</taxon>
        <taxon>Gunneridae</taxon>
        <taxon>Pentapetalae</taxon>
        <taxon>rosids</taxon>
        <taxon>fabids</taxon>
        <taxon>Fabales</taxon>
        <taxon>Fabaceae</taxon>
        <taxon>Papilionoideae</taxon>
        <taxon>50 kb inversion clade</taxon>
        <taxon>NPAAA clade</taxon>
        <taxon>Hologalegina</taxon>
        <taxon>IRL clade</taxon>
        <taxon>Trifolieae</taxon>
        <taxon>Trifolium</taxon>
    </lineage>
</organism>
<dbReference type="AlphaFoldDB" id="A0A2K3MDC1"/>
<proteinExistence type="predicted"/>
<gene>
    <name evidence="1" type="ORF">L195_g044908</name>
</gene>